<evidence type="ECO:0000313" key="4">
    <source>
        <dbReference type="Proteomes" id="UP001140074"/>
    </source>
</evidence>
<evidence type="ECO:0000313" key="3">
    <source>
        <dbReference type="EMBL" id="KAJ2861748.1"/>
    </source>
</evidence>
<name>A0A9W8IEX2_9FUNG</name>
<reference evidence="3" key="1">
    <citation type="submission" date="2022-07" db="EMBL/GenBank/DDBJ databases">
        <title>Phylogenomic reconstructions and comparative analyses of Kickxellomycotina fungi.</title>
        <authorList>
            <person name="Reynolds N.K."/>
            <person name="Stajich J.E."/>
            <person name="Barry K."/>
            <person name="Grigoriev I.V."/>
            <person name="Crous P."/>
            <person name="Smith M.E."/>
        </authorList>
    </citation>
    <scope>NUCLEOTIDE SEQUENCE</scope>
    <source>
        <strain evidence="3">RSA 476</strain>
    </source>
</reference>
<protein>
    <submittedName>
        <fullName evidence="3">Uncharacterized protein</fullName>
    </submittedName>
</protein>
<feature type="compositionally biased region" description="Low complexity" evidence="2">
    <location>
        <begin position="791"/>
        <end position="804"/>
    </location>
</feature>
<accession>A0A9W8IEX2</accession>
<dbReference type="Proteomes" id="UP001140074">
    <property type="component" value="Unassembled WGS sequence"/>
</dbReference>
<evidence type="ECO:0000256" key="2">
    <source>
        <dbReference type="SAM" id="MobiDB-lite"/>
    </source>
</evidence>
<feature type="compositionally biased region" description="Basic residues" evidence="2">
    <location>
        <begin position="775"/>
        <end position="790"/>
    </location>
</feature>
<dbReference type="EMBL" id="JANBUY010000204">
    <property type="protein sequence ID" value="KAJ2861748.1"/>
    <property type="molecule type" value="Genomic_DNA"/>
</dbReference>
<feature type="compositionally biased region" description="Acidic residues" evidence="2">
    <location>
        <begin position="824"/>
        <end position="835"/>
    </location>
</feature>
<feature type="compositionally biased region" description="Polar residues" evidence="2">
    <location>
        <begin position="1233"/>
        <end position="1247"/>
    </location>
</feature>
<feature type="region of interest" description="Disordered" evidence="2">
    <location>
        <begin position="960"/>
        <end position="1015"/>
    </location>
</feature>
<feature type="compositionally biased region" description="Polar residues" evidence="2">
    <location>
        <begin position="994"/>
        <end position="1010"/>
    </location>
</feature>
<evidence type="ECO:0000256" key="1">
    <source>
        <dbReference type="SAM" id="Coils"/>
    </source>
</evidence>
<feature type="coiled-coil region" evidence="1">
    <location>
        <begin position="1102"/>
        <end position="1136"/>
    </location>
</feature>
<keyword evidence="1" id="KW-0175">Coiled coil</keyword>
<feature type="region of interest" description="Disordered" evidence="2">
    <location>
        <begin position="714"/>
        <end position="932"/>
    </location>
</feature>
<comment type="caution">
    <text evidence="3">The sequence shown here is derived from an EMBL/GenBank/DDBJ whole genome shotgun (WGS) entry which is preliminary data.</text>
</comment>
<sequence length="1270" mass="135786">MTDLDLDSKAILNGLVYLDQHKQLPASGATAGLVAPATVSESARQRASPSAAGSSSIGATTAIATAAASVATYQGQSVTASGGMSPKTAARHFSSAGPHAIASLKVETSAVLKELARFRACDDQTMSCFYCREWAQWVYRKQISPQAAAAAAAAASGGGAGASAGNAGRKKKSKTTGAPSLAAGAAVQQAQAATTAEDAVTSAAERKRAVRQRYSTVADLCESLRGMVADERRMLAADDGDVTGSSSSRPGSPAPAPALSDERSEALGSSTLINDITERVTLWYEGHQFPLADVYEDLTFDFPADAFPYDDHQDPLDPALLLPALQVTKAFVGLPAADFALLGNITSELIATHTYPTCQHTKADHPTPAELETQRLIFNAQLSKWRGDYRRSFEREMEPVWQITHLLLKSAQRIDAMRVRLFARGCRANRQQFLQTIRTRTMPFAEYWPSATAALQSPQPPVIDALVAEHLDNLLEVSATWSRTFLESYYGVAREFARELETILGECITMCDRRAQGLKYPPPLTLQPQLDAARAAIACLLPRLDARIQRIQRVVVERNTEIRTGTDEVRRLWAETSGATTQSKLARAGQKDVRKRIKRIEYQQQTGVIGWAMRELELLLTAPDVAAVIADCLELLMTEAEILERAVAQVFVRKLEPNADDLREQRQDIIDDFTEGLLTGREELAGVIGKLMLKEAWRILEANISLQRQKALLDGSGGGSSAKSKKKQQQQQQQQLDPPLTLPQAPSAPLVGGGDDQYSVADDDDLHDDDGDASKKRKKNKKKKNKKAKGKSAAAAAAAAAAAKSQTPSAPGHPNPSADVVSAAEDEDEDEDDEGTCVYADANDSQRDPQNPFDSLAWMSPSESSGAQPKQVPVAAARNGTEPAKKTVVAQPALQIQTQVQARAPPPPPPSSNDDEAVKAARSRRGTNAARYVPGVGFVSDDGVSATSPQLVASATSTAGGTLRGVQPGSVARAPAASGRMSPMSTVRMASPAPRSQSPLVMGSGPSTQPAGDRRALDKDALAKLQASLCLGPAEDIERALSGLAHDSLVTLASTAIIERRRTVDSAVEWNKAVDKVLSTYDLIAGQIGSLKTLCESHDSETERLETLLAQSTQEARKWQEQCVRLSAEVEALKAQKSGETEHQANGNLWSVGEQQQQQQQQQHVESNPWASSGYYGQTYPASNAFGHFAPGLVPPPPPPGGYMASASSYAAAVAAIQAQALAQQQQQQQQQMPSHLTQQGQQQSMPLSGSTDTSASSLLTALNARSQAF</sequence>
<feature type="region of interest" description="Disordered" evidence="2">
    <location>
        <begin position="1152"/>
        <end position="1172"/>
    </location>
</feature>
<feature type="compositionally biased region" description="Acidic residues" evidence="2">
    <location>
        <begin position="761"/>
        <end position="771"/>
    </location>
</feature>
<dbReference type="AlphaFoldDB" id="A0A9W8IEX2"/>
<feature type="region of interest" description="Disordered" evidence="2">
    <location>
        <begin position="1226"/>
        <end position="1256"/>
    </location>
</feature>
<gene>
    <name evidence="3" type="ORF">GGH94_004708</name>
</gene>
<feature type="region of interest" description="Disordered" evidence="2">
    <location>
        <begin position="159"/>
        <end position="182"/>
    </location>
</feature>
<dbReference type="PANTHER" id="PTHR48125">
    <property type="entry name" value="LP07818P1"/>
    <property type="match status" value="1"/>
</dbReference>
<proteinExistence type="predicted"/>
<feature type="region of interest" description="Disordered" evidence="2">
    <location>
        <begin position="238"/>
        <end position="265"/>
    </location>
</feature>
<keyword evidence="4" id="KW-1185">Reference proteome</keyword>
<dbReference type="PANTHER" id="PTHR48125:SF10">
    <property type="entry name" value="OS12G0136300 PROTEIN"/>
    <property type="match status" value="1"/>
</dbReference>
<organism evidence="3 4">
    <name type="scientific">Coemansia aciculifera</name>
    <dbReference type="NCBI Taxonomy" id="417176"/>
    <lineage>
        <taxon>Eukaryota</taxon>
        <taxon>Fungi</taxon>
        <taxon>Fungi incertae sedis</taxon>
        <taxon>Zoopagomycota</taxon>
        <taxon>Kickxellomycotina</taxon>
        <taxon>Kickxellomycetes</taxon>
        <taxon>Kickxellales</taxon>
        <taxon>Kickxellaceae</taxon>
        <taxon>Coemansia</taxon>
    </lineage>
</organism>